<comment type="caution">
    <text evidence="1">The sequence shown here is derived from an EMBL/GenBank/DDBJ whole genome shotgun (WGS) entry which is preliminary data.</text>
</comment>
<gene>
    <name evidence="1" type="ORF">CPB83DRAFT_808097</name>
</gene>
<keyword evidence="2" id="KW-1185">Reference proteome</keyword>
<evidence type="ECO:0000313" key="1">
    <source>
        <dbReference type="EMBL" id="KAF9531946.1"/>
    </source>
</evidence>
<proteinExistence type="predicted"/>
<organism evidence="1 2">
    <name type="scientific">Crepidotus variabilis</name>
    <dbReference type="NCBI Taxonomy" id="179855"/>
    <lineage>
        <taxon>Eukaryota</taxon>
        <taxon>Fungi</taxon>
        <taxon>Dikarya</taxon>
        <taxon>Basidiomycota</taxon>
        <taxon>Agaricomycotina</taxon>
        <taxon>Agaricomycetes</taxon>
        <taxon>Agaricomycetidae</taxon>
        <taxon>Agaricales</taxon>
        <taxon>Agaricineae</taxon>
        <taxon>Crepidotaceae</taxon>
        <taxon>Crepidotus</taxon>
    </lineage>
</organism>
<dbReference type="Proteomes" id="UP000807306">
    <property type="component" value="Unassembled WGS sequence"/>
</dbReference>
<dbReference type="SUPFAM" id="SSF53448">
    <property type="entry name" value="Nucleotide-diphospho-sugar transferases"/>
    <property type="match status" value="1"/>
</dbReference>
<dbReference type="EMBL" id="MU157833">
    <property type="protein sequence ID" value="KAF9531946.1"/>
    <property type="molecule type" value="Genomic_DNA"/>
</dbReference>
<dbReference type="InterPro" id="IPR008979">
    <property type="entry name" value="Galactose-bd-like_sf"/>
</dbReference>
<dbReference type="InterPro" id="IPR029044">
    <property type="entry name" value="Nucleotide-diphossugar_trans"/>
</dbReference>
<sequence>MHQLSCKAPWLFNGDGALMNITSRTCLLFLVITTLAWFSNHQNLNTTVVILNWSRLPNVNEIISQICTNLLDDTVHEIIIWNNNPQELSFYLSFPNTTCPQDKLRIINSPANLYFQARFMACAEVKTKYCFIQDDDYLIRPRIIRALSQRMESRRLSSIHLQPPHEMLTSELRTITIQDNIHATFAWLGYGTIIKRSLAVDFLALLDQLNLTDEEHKMADNYFTILGNWLPERWFDPGISLGGGQPFTVGSEGEERNNRHIRRAADLLNEIMSTNRTWPYVSNFQSNRYTKAITTAPCQQSACIFETSINLLPSNILEVYSAKSAVDILIVEQQRKSAVGENRVSHYLDFPPSNAVDGETNTAFCSFEGVGENDWVSLQLLDSRRTIDLGLVVDQASATLIEEANTETSEDGINWILSDSTWTCEAFTKDETGRLICKEQLDLTTHYIRLRMSRDYRQRLCIFEIFV</sequence>
<dbReference type="Gene3D" id="3.90.550.10">
    <property type="entry name" value="Spore Coat Polysaccharide Biosynthesis Protein SpsA, Chain A"/>
    <property type="match status" value="1"/>
</dbReference>
<dbReference type="SUPFAM" id="SSF49785">
    <property type="entry name" value="Galactose-binding domain-like"/>
    <property type="match status" value="1"/>
</dbReference>
<reference evidence="1" key="1">
    <citation type="submission" date="2020-11" db="EMBL/GenBank/DDBJ databases">
        <authorList>
            <consortium name="DOE Joint Genome Institute"/>
            <person name="Ahrendt S."/>
            <person name="Riley R."/>
            <person name="Andreopoulos W."/>
            <person name="Labutti K."/>
            <person name="Pangilinan J."/>
            <person name="Ruiz-Duenas F.J."/>
            <person name="Barrasa J.M."/>
            <person name="Sanchez-Garcia M."/>
            <person name="Camarero S."/>
            <person name="Miyauchi S."/>
            <person name="Serrano A."/>
            <person name="Linde D."/>
            <person name="Babiker R."/>
            <person name="Drula E."/>
            <person name="Ayuso-Fernandez I."/>
            <person name="Pacheco R."/>
            <person name="Padilla G."/>
            <person name="Ferreira P."/>
            <person name="Barriuso J."/>
            <person name="Kellner H."/>
            <person name="Castanera R."/>
            <person name="Alfaro M."/>
            <person name="Ramirez L."/>
            <person name="Pisabarro A.G."/>
            <person name="Kuo A."/>
            <person name="Tritt A."/>
            <person name="Lipzen A."/>
            <person name="He G."/>
            <person name="Yan M."/>
            <person name="Ng V."/>
            <person name="Cullen D."/>
            <person name="Martin F."/>
            <person name="Rosso M.-N."/>
            <person name="Henrissat B."/>
            <person name="Hibbett D."/>
            <person name="Martinez A.T."/>
            <person name="Grigoriev I.V."/>
        </authorList>
    </citation>
    <scope>NUCLEOTIDE SEQUENCE</scope>
    <source>
        <strain evidence="1">CBS 506.95</strain>
    </source>
</reference>
<protein>
    <submittedName>
        <fullName evidence="1">Uncharacterized protein</fullName>
    </submittedName>
</protein>
<name>A0A9P6JT43_9AGAR</name>
<dbReference type="OrthoDB" id="1684102at2759"/>
<dbReference type="AlphaFoldDB" id="A0A9P6JT43"/>
<dbReference type="Gene3D" id="2.60.120.260">
    <property type="entry name" value="Galactose-binding domain-like"/>
    <property type="match status" value="1"/>
</dbReference>
<accession>A0A9P6JT43</accession>
<evidence type="ECO:0000313" key="2">
    <source>
        <dbReference type="Proteomes" id="UP000807306"/>
    </source>
</evidence>